<accession>A0A8E2BDE2</accession>
<dbReference type="AlphaFoldDB" id="A0A8E2BDE2"/>
<organism evidence="1 2">
    <name type="scientific">Aminobacter carboxidus</name>
    <dbReference type="NCBI Taxonomy" id="376165"/>
    <lineage>
        <taxon>Bacteria</taxon>
        <taxon>Pseudomonadati</taxon>
        <taxon>Pseudomonadota</taxon>
        <taxon>Alphaproteobacteria</taxon>
        <taxon>Hyphomicrobiales</taxon>
        <taxon>Phyllobacteriaceae</taxon>
        <taxon>Aminobacter</taxon>
    </lineage>
</organism>
<sequence length="145" mass="14893">MSLPVLVAMVVVGIAAVVAAVHLSGGSAKARLSGTDHALDRFAADFPDSTTRAVFLTEGSEAAFLLLDNDAVGIVRGIGDKFLTRIVAGADVVALSALDDTTVSLRLRDFTWKGGDFRFADTEAAGAVVATLSGHVGAYGTRENG</sequence>
<comment type="caution">
    <text evidence="1">The sequence shown here is derived from an EMBL/GenBank/DDBJ whole genome shotgun (WGS) entry which is preliminary data.</text>
</comment>
<dbReference type="Proteomes" id="UP000532373">
    <property type="component" value="Unassembled WGS sequence"/>
</dbReference>
<gene>
    <name evidence="1" type="ORF">HNQ96_002552</name>
</gene>
<dbReference type="RefSeq" id="WP_184769097.1">
    <property type="nucleotide sequence ID" value="NZ_JACHGI010000003.1"/>
</dbReference>
<dbReference type="EMBL" id="JACHGI010000003">
    <property type="protein sequence ID" value="MBB6466687.1"/>
    <property type="molecule type" value="Genomic_DNA"/>
</dbReference>
<evidence type="ECO:0000313" key="1">
    <source>
        <dbReference type="EMBL" id="MBB6466687.1"/>
    </source>
</evidence>
<proteinExistence type="predicted"/>
<evidence type="ECO:0000313" key="2">
    <source>
        <dbReference type="Proteomes" id="UP000532373"/>
    </source>
</evidence>
<name>A0A8E2BDE2_9HYPH</name>
<protein>
    <submittedName>
        <fullName evidence="1">Tfp pilus assembly protein FimT</fullName>
    </submittedName>
</protein>
<reference evidence="1 2" key="1">
    <citation type="submission" date="2020-08" db="EMBL/GenBank/DDBJ databases">
        <title>Genomic Encyclopedia of Type Strains, Phase IV (KMG-IV): sequencing the most valuable type-strain genomes for metagenomic binning, comparative biology and taxonomic classification.</title>
        <authorList>
            <person name="Goeker M."/>
        </authorList>
    </citation>
    <scope>NUCLEOTIDE SEQUENCE [LARGE SCALE GENOMIC DNA]</scope>
    <source>
        <strain evidence="1 2">DSM 17454</strain>
    </source>
</reference>